<feature type="transmembrane region" description="Helical" evidence="5">
    <location>
        <begin position="12"/>
        <end position="30"/>
    </location>
</feature>
<dbReference type="InterPro" id="IPR006603">
    <property type="entry name" value="PQ-loop_rpt"/>
</dbReference>
<dbReference type="GO" id="GO:0016020">
    <property type="term" value="C:membrane"/>
    <property type="evidence" value="ECO:0007669"/>
    <property type="project" value="UniProtKB-SubCell"/>
</dbReference>
<reference evidence="6 7" key="1">
    <citation type="journal article" date="2012" name="Stand. Genomic Sci.">
        <title>Complete genome sequence of Terriglobus saanensis type strain SP1PR4(T), an Acidobacteria from tundra soil.</title>
        <authorList>
            <person name="Rawat S.R."/>
            <person name="Mannisto M.K."/>
            <person name="Starovoytov V."/>
            <person name="Goodwin L."/>
            <person name="Nolan M."/>
            <person name="Hauser L."/>
            <person name="Land M."/>
            <person name="Davenport K.W."/>
            <person name="Woyke T."/>
            <person name="Haggblom M.M."/>
        </authorList>
    </citation>
    <scope>NUCLEOTIDE SEQUENCE</scope>
    <source>
        <strain evidence="7">ATCC BAA-1853 / DSM 23119 / SP1PR4</strain>
    </source>
</reference>
<dbReference type="InterPro" id="IPR047662">
    <property type="entry name" value="SemiSWEET"/>
</dbReference>
<keyword evidence="2 5" id="KW-0812">Transmembrane</keyword>
<gene>
    <name evidence="6" type="ordered locus">AciPR4_3331</name>
</gene>
<evidence type="ECO:0000313" key="6">
    <source>
        <dbReference type="EMBL" id="ADV84085.1"/>
    </source>
</evidence>
<dbReference type="AlphaFoldDB" id="E8V8P8"/>
<dbReference type="HOGENOM" id="CLU_135915_1_1_0"/>
<dbReference type="Proteomes" id="UP000006844">
    <property type="component" value="Chromosome"/>
</dbReference>
<feature type="transmembrane region" description="Helical" evidence="5">
    <location>
        <begin position="66"/>
        <end position="84"/>
    </location>
</feature>
<dbReference type="GO" id="GO:0051119">
    <property type="term" value="F:sugar transmembrane transporter activity"/>
    <property type="evidence" value="ECO:0007669"/>
    <property type="project" value="InterPro"/>
</dbReference>
<comment type="subcellular location">
    <subcellularLocation>
        <location evidence="1">Membrane</location>
        <topology evidence="1">Multi-pass membrane protein</topology>
    </subcellularLocation>
</comment>
<evidence type="ECO:0000256" key="5">
    <source>
        <dbReference type="SAM" id="Phobius"/>
    </source>
</evidence>
<sequence length="94" mass="10292">MGTTSWVDIVGYIAATCTTIAYLPQVIMVWRSKDASGVSWGMVLLLCIGLSLWLVFGLAIHRLPVILVNGLTLILTGTMVVLKLKYDAQRKQNA</sequence>
<dbReference type="NCBIfam" id="NF037968">
    <property type="entry name" value="SemiSWEET_2"/>
    <property type="match status" value="1"/>
</dbReference>
<dbReference type="Pfam" id="PF04193">
    <property type="entry name" value="PQ-loop"/>
    <property type="match status" value="1"/>
</dbReference>
<evidence type="ECO:0000256" key="3">
    <source>
        <dbReference type="ARBA" id="ARBA00022989"/>
    </source>
</evidence>
<proteinExistence type="predicted"/>
<protein>
    <submittedName>
        <fullName evidence="6">Cystinosin/ERS1p repeat</fullName>
    </submittedName>
</protein>
<evidence type="ECO:0000313" key="7">
    <source>
        <dbReference type="Proteomes" id="UP000006844"/>
    </source>
</evidence>
<dbReference type="EMBL" id="CP002467">
    <property type="protein sequence ID" value="ADV84085.1"/>
    <property type="molecule type" value="Genomic_DNA"/>
</dbReference>
<name>E8V8P8_TERSS</name>
<dbReference type="eggNOG" id="COG4095">
    <property type="taxonomic scope" value="Bacteria"/>
</dbReference>
<keyword evidence="4 5" id="KW-0472">Membrane</keyword>
<evidence type="ECO:0000256" key="4">
    <source>
        <dbReference type="ARBA" id="ARBA00023136"/>
    </source>
</evidence>
<dbReference type="OrthoDB" id="122062at2"/>
<evidence type="ECO:0000256" key="1">
    <source>
        <dbReference type="ARBA" id="ARBA00004141"/>
    </source>
</evidence>
<dbReference type="SMART" id="SM00679">
    <property type="entry name" value="CTNS"/>
    <property type="match status" value="1"/>
</dbReference>
<accession>E8V8P8</accession>
<organism evidence="6 7">
    <name type="scientific">Terriglobus saanensis (strain ATCC BAA-1853 / DSM 23119 / SP1PR4)</name>
    <dbReference type="NCBI Taxonomy" id="401053"/>
    <lineage>
        <taxon>Bacteria</taxon>
        <taxon>Pseudomonadati</taxon>
        <taxon>Acidobacteriota</taxon>
        <taxon>Terriglobia</taxon>
        <taxon>Terriglobales</taxon>
        <taxon>Acidobacteriaceae</taxon>
        <taxon>Terriglobus</taxon>
    </lineage>
</organism>
<evidence type="ECO:0000256" key="2">
    <source>
        <dbReference type="ARBA" id="ARBA00022692"/>
    </source>
</evidence>
<dbReference type="KEGG" id="tsa:AciPR4_3331"/>
<keyword evidence="3 5" id="KW-1133">Transmembrane helix</keyword>
<dbReference type="STRING" id="401053.AciPR4_3331"/>
<dbReference type="Gene3D" id="1.20.1280.290">
    <property type="match status" value="1"/>
</dbReference>
<feature type="transmembrane region" description="Helical" evidence="5">
    <location>
        <begin position="42"/>
        <end position="60"/>
    </location>
</feature>
<keyword evidence="7" id="KW-1185">Reference proteome</keyword>